<dbReference type="InParanoid" id="A0A1Y2E9V3"/>
<proteinExistence type="predicted"/>
<dbReference type="SUPFAM" id="SSF50475">
    <property type="entry name" value="FMN-binding split barrel"/>
    <property type="match status" value="1"/>
</dbReference>
<dbReference type="GeneID" id="63771640"/>
<comment type="caution">
    <text evidence="1">The sequence shown here is derived from an EMBL/GenBank/DDBJ whole genome shotgun (WGS) entry which is preliminary data.</text>
</comment>
<dbReference type="PANTHER" id="PTHR34071">
    <property type="entry name" value="5-NITROIMIDAZOLE ANTIBIOTICS RESISTANCE PROTEIN, NIMA-FAMILY-RELATED PROTEIN-RELATED"/>
    <property type="match status" value="1"/>
</dbReference>
<accession>A0A1Y2E9V3</accession>
<evidence type="ECO:0000313" key="1">
    <source>
        <dbReference type="EMBL" id="ORY68177.1"/>
    </source>
</evidence>
<dbReference type="InterPro" id="IPR024747">
    <property type="entry name" value="Pyridox_Oxase-rel"/>
</dbReference>
<dbReference type="Gene3D" id="2.30.110.10">
    <property type="entry name" value="Electron Transport, Fmn-binding Protein, Chain A"/>
    <property type="match status" value="1"/>
</dbReference>
<gene>
    <name evidence="1" type="ORF">BCR38DRAFT_336053</name>
</gene>
<dbReference type="AlphaFoldDB" id="A0A1Y2E9V3"/>
<dbReference type="STRING" id="1141098.A0A1Y2E9V3"/>
<dbReference type="RefSeq" id="XP_040718464.1">
    <property type="nucleotide sequence ID" value="XM_040855428.1"/>
</dbReference>
<reference evidence="1 2" key="1">
    <citation type="submission" date="2016-07" db="EMBL/GenBank/DDBJ databases">
        <title>Pervasive Adenine N6-methylation of Active Genes in Fungi.</title>
        <authorList>
            <consortium name="DOE Joint Genome Institute"/>
            <person name="Mondo S.J."/>
            <person name="Dannebaum R.O."/>
            <person name="Kuo R.C."/>
            <person name="Labutti K."/>
            <person name="Haridas S."/>
            <person name="Kuo A."/>
            <person name="Salamov A."/>
            <person name="Ahrendt S.R."/>
            <person name="Lipzen A."/>
            <person name="Sullivan W."/>
            <person name="Andreopoulos W.B."/>
            <person name="Clum A."/>
            <person name="Lindquist E."/>
            <person name="Daum C."/>
            <person name="Ramamoorthy G.K."/>
            <person name="Gryganskyi A."/>
            <person name="Culley D."/>
            <person name="Magnuson J.K."/>
            <person name="James T.Y."/>
            <person name="O'Malley M.A."/>
            <person name="Stajich J.E."/>
            <person name="Spatafora J.W."/>
            <person name="Visel A."/>
            <person name="Grigoriev I.V."/>
        </authorList>
    </citation>
    <scope>NUCLEOTIDE SEQUENCE [LARGE SCALE GENOMIC DNA]</scope>
    <source>
        <strain evidence="1 2">CBS 129021</strain>
    </source>
</reference>
<dbReference type="Pfam" id="PF12900">
    <property type="entry name" value="Pyridox_ox_2"/>
    <property type="match status" value="1"/>
</dbReference>
<name>A0A1Y2E9V3_9PEZI</name>
<evidence type="ECO:0000313" key="2">
    <source>
        <dbReference type="Proteomes" id="UP000193689"/>
    </source>
</evidence>
<dbReference type="Proteomes" id="UP000193689">
    <property type="component" value="Unassembled WGS sequence"/>
</dbReference>
<keyword evidence="2" id="KW-1185">Reference proteome</keyword>
<dbReference type="PANTHER" id="PTHR34071:SF2">
    <property type="entry name" value="FLAVIN-NUCLEOTIDE-BINDING PROTEIN"/>
    <property type="match status" value="1"/>
</dbReference>
<dbReference type="OrthoDB" id="444432at2759"/>
<sequence length="275" mass="29774">MANEENHVYPQTASNTIKRHRERGHYDTEAVHSIVNTAPVAHVSFVPDPSNPAPVILPMIARIGHFSGAEEASAYIHGYVSTLLFRPRTASSLPANATHEEEGFPICIAATKIVNLVLSLTPFSHSYDYRSAVVHGHASLLDPEADHEEIIYAMQLITDGMVPQRWANSRTPPNASEIAATRILKVRIDSASAKIRDSGVKEEAKDLKNAAATNNVWTGIIPYVEMLGVPLPAPTNKVAAVPQYIQDHVRAHNEAAGADGVKGLISKLVSSVFGR</sequence>
<protein>
    <submittedName>
        <fullName evidence="1">Uncharacterized protein</fullName>
    </submittedName>
</protein>
<organism evidence="1 2">
    <name type="scientific">Pseudomassariella vexata</name>
    <dbReference type="NCBI Taxonomy" id="1141098"/>
    <lineage>
        <taxon>Eukaryota</taxon>
        <taxon>Fungi</taxon>
        <taxon>Dikarya</taxon>
        <taxon>Ascomycota</taxon>
        <taxon>Pezizomycotina</taxon>
        <taxon>Sordariomycetes</taxon>
        <taxon>Xylariomycetidae</taxon>
        <taxon>Amphisphaeriales</taxon>
        <taxon>Pseudomassariaceae</taxon>
        <taxon>Pseudomassariella</taxon>
    </lineage>
</organism>
<dbReference type="EMBL" id="MCFJ01000003">
    <property type="protein sequence ID" value="ORY68177.1"/>
    <property type="molecule type" value="Genomic_DNA"/>
</dbReference>
<dbReference type="InterPro" id="IPR012349">
    <property type="entry name" value="Split_barrel_FMN-bd"/>
</dbReference>